<sequence>MRVDFTTVWIFRGWIPHLVIILYAQAALSRPPCTQFQYLKDKRCCDKCKPGTYAFAPCTSTEKTICRPCGSKEYQPDWNNETKCHPQKFCDKEKGFIPDPAENHTAAVPCQCKPGSHCAIVNCEYCEKINNCTAGYGLTMGKQTGRGLCVPCQHGFFSSGASTEPCKPWTNCKVLGKTEKQAGSDKTDSVCGHVISGISPLWVIVAVLLSLVLICLVILSMFCYKEKLKPLSENLRTCVQTMKSTRIQQEAHYMRSHGPQNHVLLYEEESHGPPNACPSVRLTCEELPASTDHQGAPVGAHSELSEGEPLSSGSCSCMLSARGPLEVGENEDCSQAVAPGVCSCGADPTQEPPSYQDFCPGQLGHSASCDLSLDCGSQTTRHAQTVCEGALSSGPPGDESDRLNEPCCCSIDSTVAPLQSVDQNTDQALSLHDGNKENVPAVKTSLELGLEVSGLSSDTPTTSGQVSGNNNTTFISNGQVMNFSGDVIVVYVNQGSQAEENTREEACGSPVQEESTEEISPVIDKARGREAPRGEASRTSREPAGRRTGGTPGNLPVQEERNEWSQQKML</sequence>
<reference evidence="6" key="1">
    <citation type="submission" date="2025-08" db="UniProtKB">
        <authorList>
            <consortium name="Ensembl"/>
        </authorList>
    </citation>
    <scope>IDENTIFICATION</scope>
</reference>
<feature type="chain" id="PRO_5017470155" evidence="4">
    <location>
        <begin position="30"/>
        <end position="570"/>
    </location>
</feature>
<dbReference type="AlphaFoldDB" id="A0A3B3RWE1"/>
<evidence type="ECO:0000313" key="7">
    <source>
        <dbReference type="Proteomes" id="UP000261540"/>
    </source>
</evidence>
<dbReference type="GO" id="GO:0019955">
    <property type="term" value="F:cytokine binding"/>
    <property type="evidence" value="ECO:0007669"/>
    <property type="project" value="TreeGrafter"/>
</dbReference>
<dbReference type="PANTHER" id="PTHR47134">
    <property type="entry name" value="TUMOR NECROSIS FACTOR RECEPTOR SUPERFAMILY MEMBER 11A"/>
    <property type="match status" value="1"/>
</dbReference>
<protein>
    <submittedName>
        <fullName evidence="6">Tumor necrosis factor receptor superfamily, member 11a, NFKB activator</fullName>
    </submittedName>
</protein>
<dbReference type="GO" id="GO:0072674">
    <property type="term" value="P:multinuclear osteoclast differentiation"/>
    <property type="evidence" value="ECO:0007669"/>
    <property type="project" value="TreeGrafter"/>
</dbReference>
<dbReference type="PANTHER" id="PTHR47134:SF1">
    <property type="entry name" value="TUMOR NECROSIS FACTOR RECEPTOR SUPERFAMILY MEMBER 11A"/>
    <property type="match status" value="1"/>
</dbReference>
<keyword evidence="4" id="KW-0732">Signal</keyword>
<evidence type="ECO:0000256" key="4">
    <source>
        <dbReference type="SAM" id="SignalP"/>
    </source>
</evidence>
<accession>A0A3B3RWE1</accession>
<dbReference type="OrthoDB" id="9889060at2759"/>
<dbReference type="GO" id="GO:0001503">
    <property type="term" value="P:ossification"/>
    <property type="evidence" value="ECO:0007669"/>
    <property type="project" value="TreeGrafter"/>
</dbReference>
<feature type="transmembrane region" description="Helical" evidence="3">
    <location>
        <begin position="201"/>
        <end position="224"/>
    </location>
</feature>
<feature type="region of interest" description="Disordered" evidence="2">
    <location>
        <begin position="498"/>
        <end position="570"/>
    </location>
</feature>
<reference evidence="6" key="2">
    <citation type="submission" date="2025-09" db="UniProtKB">
        <authorList>
            <consortium name="Ensembl"/>
        </authorList>
    </citation>
    <scope>IDENTIFICATION</scope>
</reference>
<feature type="repeat" description="TNFR-Cys" evidence="1">
    <location>
        <begin position="32"/>
        <end position="66"/>
    </location>
</feature>
<dbReference type="InterPro" id="IPR053075">
    <property type="entry name" value="TNFRSF11A"/>
</dbReference>
<keyword evidence="1" id="KW-1015">Disulfide bond</keyword>
<name>A0A3B3RWE1_9TELE</name>
<dbReference type="STRING" id="1676925.ENSPKIP00000022849"/>
<evidence type="ECO:0000256" key="1">
    <source>
        <dbReference type="PROSITE-ProRule" id="PRU00206"/>
    </source>
</evidence>
<dbReference type="KEGG" id="pki:111837168"/>
<feature type="domain" description="TNFR-Cys" evidence="5">
    <location>
        <begin position="32"/>
        <end position="66"/>
    </location>
</feature>
<dbReference type="GeneTree" id="ENSGT00940000168990"/>
<evidence type="ECO:0000256" key="3">
    <source>
        <dbReference type="SAM" id="Phobius"/>
    </source>
</evidence>
<feature type="compositionally biased region" description="Basic and acidic residues" evidence="2">
    <location>
        <begin position="524"/>
        <end position="545"/>
    </location>
</feature>
<dbReference type="SUPFAM" id="SSF57586">
    <property type="entry name" value="TNF receptor-like"/>
    <property type="match status" value="1"/>
</dbReference>
<dbReference type="GO" id="GO:0009897">
    <property type="term" value="C:external side of plasma membrane"/>
    <property type="evidence" value="ECO:0007669"/>
    <property type="project" value="TreeGrafter"/>
</dbReference>
<dbReference type="GO" id="GO:0045780">
    <property type="term" value="P:positive regulation of bone resorption"/>
    <property type="evidence" value="ECO:0007669"/>
    <property type="project" value="TreeGrafter"/>
</dbReference>
<dbReference type="RefSeq" id="XP_023654781.1">
    <property type="nucleotide sequence ID" value="XM_023799013.2"/>
</dbReference>
<evidence type="ECO:0000313" key="6">
    <source>
        <dbReference type="Ensembl" id="ENSPKIP00000022849.1"/>
    </source>
</evidence>
<dbReference type="GO" id="GO:0070555">
    <property type="term" value="P:response to interleukin-1"/>
    <property type="evidence" value="ECO:0007669"/>
    <property type="project" value="TreeGrafter"/>
</dbReference>
<keyword evidence="3" id="KW-0472">Membrane</keyword>
<dbReference type="Proteomes" id="UP000261540">
    <property type="component" value="Unplaced"/>
</dbReference>
<proteinExistence type="predicted"/>
<dbReference type="GeneID" id="111837168"/>
<organism evidence="6 7">
    <name type="scientific">Paramormyrops kingsleyae</name>
    <dbReference type="NCBI Taxonomy" id="1676925"/>
    <lineage>
        <taxon>Eukaryota</taxon>
        <taxon>Metazoa</taxon>
        <taxon>Chordata</taxon>
        <taxon>Craniata</taxon>
        <taxon>Vertebrata</taxon>
        <taxon>Euteleostomi</taxon>
        <taxon>Actinopterygii</taxon>
        <taxon>Neopterygii</taxon>
        <taxon>Teleostei</taxon>
        <taxon>Osteoglossocephala</taxon>
        <taxon>Osteoglossomorpha</taxon>
        <taxon>Osteoglossiformes</taxon>
        <taxon>Mormyridae</taxon>
        <taxon>Paramormyrops</taxon>
    </lineage>
</organism>
<evidence type="ECO:0000259" key="5">
    <source>
        <dbReference type="PROSITE" id="PS50050"/>
    </source>
</evidence>
<keyword evidence="3" id="KW-1133">Transmembrane helix</keyword>
<dbReference type="Gene3D" id="2.10.50.10">
    <property type="entry name" value="Tumor Necrosis Factor Receptor, subunit A, domain 2"/>
    <property type="match status" value="2"/>
</dbReference>
<dbReference type="Ensembl" id="ENSPKIT00000003521.1">
    <property type="protein sequence ID" value="ENSPKIP00000022849.1"/>
    <property type="gene ID" value="ENSPKIG00000006703.1"/>
</dbReference>
<dbReference type="SMART" id="SM00208">
    <property type="entry name" value="TNFR"/>
    <property type="match status" value="2"/>
</dbReference>
<feature type="signal peptide" evidence="4">
    <location>
        <begin position="1"/>
        <end position="29"/>
    </location>
</feature>
<evidence type="ECO:0000256" key="2">
    <source>
        <dbReference type="SAM" id="MobiDB-lite"/>
    </source>
</evidence>
<dbReference type="InterPro" id="IPR001368">
    <property type="entry name" value="TNFR/NGFR_Cys_rich_reg"/>
</dbReference>
<feature type="disulfide bond" evidence="1">
    <location>
        <begin position="48"/>
        <end position="66"/>
    </location>
</feature>
<dbReference type="CTD" id="8792"/>
<dbReference type="PROSITE" id="PS50050">
    <property type="entry name" value="TNFR_NGFR_2"/>
    <property type="match status" value="1"/>
</dbReference>
<keyword evidence="7" id="KW-1185">Reference proteome</keyword>
<keyword evidence="3" id="KW-0812">Transmembrane</keyword>
<feature type="disulfide bond" evidence="1">
    <location>
        <begin position="45"/>
        <end position="58"/>
    </location>
</feature>
<dbReference type="PROSITE" id="PS00652">
    <property type="entry name" value="TNFR_NGFR_1"/>
    <property type="match status" value="1"/>
</dbReference>
<comment type="caution">
    <text evidence="1">Lacks conserved residue(s) required for the propagation of feature annotation.</text>
</comment>
<dbReference type="GO" id="GO:0005031">
    <property type="term" value="F:tumor necrosis factor receptor activity"/>
    <property type="evidence" value="ECO:0007669"/>
    <property type="project" value="TreeGrafter"/>
</dbReference>